<evidence type="ECO:0000313" key="5">
    <source>
        <dbReference type="EMBL" id="EGW22270.1"/>
    </source>
</evidence>
<dbReference type="InterPro" id="IPR002514">
    <property type="entry name" value="Transposase_8"/>
</dbReference>
<dbReference type="InterPro" id="IPR051839">
    <property type="entry name" value="RD_transcriptional_regulator"/>
</dbReference>
<dbReference type="AlphaFoldDB" id="G3IU34"/>
<dbReference type="SUPFAM" id="SSF46689">
    <property type="entry name" value="Homeodomain-like"/>
    <property type="match status" value="1"/>
</dbReference>
<reference evidence="6 7" key="1">
    <citation type="submission" date="2011-06" db="EMBL/GenBank/DDBJ databases">
        <title>Genomic sequence of Methylobacter tundripaludum SV96.</title>
        <authorList>
            <consortium name="US DOE Joint Genome Institute"/>
            <person name="Lucas S."/>
            <person name="Han J."/>
            <person name="Lapidus A."/>
            <person name="Cheng J.-F."/>
            <person name="Goodwin L."/>
            <person name="Pitluck S."/>
            <person name="Held B."/>
            <person name="Detter J.C."/>
            <person name="Han C."/>
            <person name="Tapia R."/>
            <person name="Land M."/>
            <person name="Hauser L."/>
            <person name="Kyrpides N."/>
            <person name="Ivanova N."/>
            <person name="Ovchinnikova G."/>
            <person name="Pagani I."/>
            <person name="Klotz M.G."/>
            <person name="Dispirito A.A."/>
            <person name="Murrell J.C."/>
            <person name="Dunfield P."/>
            <person name="Kalyuzhnaya M.G."/>
            <person name="Svenning M."/>
            <person name="Trotsenko Y.A."/>
            <person name="Stein L.Y."/>
            <person name="Woyke T."/>
        </authorList>
    </citation>
    <scope>NUCLEOTIDE SEQUENCE [LARGE SCALE GENOMIC DNA]</scope>
    <source>
        <strain evidence="7">ATCC BAA-1195 / DSM 17260 / SV96</strain>
        <strain evidence="6">SV96</strain>
    </source>
</reference>
<sequence>MDQEKQKVKIYSAEFRESSVKLAIGSDKPITQTARDLGVNANTLHTWINKYSQPKEYSKTVRTDEHLYEELKRLKKENARLIEERDLLKKAAAYFAKEQRSTAWMQEVEQRRSSCREVRLGQTT</sequence>
<evidence type="ECO:0000313" key="6">
    <source>
        <dbReference type="EMBL" id="EGW22632.1"/>
    </source>
</evidence>
<dbReference type="EMBL" id="JH109152">
    <property type="protein sequence ID" value="EGW21736.1"/>
    <property type="molecule type" value="Genomic_DNA"/>
</dbReference>
<dbReference type="HOGENOM" id="CLU_027402_33_0_6"/>
<dbReference type="GO" id="GO:0006313">
    <property type="term" value="P:DNA transposition"/>
    <property type="evidence" value="ECO:0007669"/>
    <property type="project" value="InterPro"/>
</dbReference>
<evidence type="ECO:0000313" key="3">
    <source>
        <dbReference type="EMBL" id="EGW21242.1"/>
    </source>
</evidence>
<keyword evidence="7" id="KW-1185">Reference proteome</keyword>
<feature type="coiled-coil region" evidence="2">
    <location>
        <begin position="64"/>
        <end position="91"/>
    </location>
</feature>
<keyword evidence="2" id="KW-0175">Coiled coil</keyword>
<dbReference type="Pfam" id="PF01527">
    <property type="entry name" value="HTH_Tnp_1"/>
    <property type="match status" value="1"/>
</dbReference>
<proteinExistence type="inferred from homology"/>
<dbReference type="EMBL" id="JH109152">
    <property type="protein sequence ID" value="EGW22270.1"/>
    <property type="molecule type" value="Genomic_DNA"/>
</dbReference>
<gene>
    <name evidence="4" type="ORF">Mettu_0512</name>
    <name evidence="5" type="ORF">Mettu_1075</name>
    <name evidence="6" type="ORF">Mettu_1447</name>
    <name evidence="3" type="ORF">Mettu_4408</name>
</gene>
<dbReference type="GO" id="GO:0003677">
    <property type="term" value="F:DNA binding"/>
    <property type="evidence" value="ECO:0007669"/>
    <property type="project" value="InterPro"/>
</dbReference>
<organism evidence="6 7">
    <name type="scientific">Methylobacter tundripaludum (strain ATCC BAA-1195 / DSM 17260 / SV96)</name>
    <dbReference type="NCBI Taxonomy" id="697282"/>
    <lineage>
        <taxon>Bacteria</taxon>
        <taxon>Pseudomonadati</taxon>
        <taxon>Pseudomonadota</taxon>
        <taxon>Gammaproteobacteria</taxon>
        <taxon>Methylococcales</taxon>
        <taxon>Methylococcaceae</taxon>
        <taxon>Methylobacter</taxon>
    </lineage>
</organism>
<dbReference type="eggNOG" id="COG2963">
    <property type="taxonomic scope" value="Bacteria"/>
</dbReference>
<dbReference type="EMBL" id="JH109152">
    <property type="protein sequence ID" value="EGW22632.1"/>
    <property type="molecule type" value="Genomic_DNA"/>
</dbReference>
<dbReference type="PANTHER" id="PTHR33215">
    <property type="entry name" value="PROTEIN DISTAL ANTENNA"/>
    <property type="match status" value="1"/>
</dbReference>
<name>G3IU34_METTV</name>
<dbReference type="Gene3D" id="1.10.10.60">
    <property type="entry name" value="Homeodomain-like"/>
    <property type="match status" value="1"/>
</dbReference>
<evidence type="ECO:0000313" key="7">
    <source>
        <dbReference type="Proteomes" id="UP000004664"/>
    </source>
</evidence>
<evidence type="ECO:0000313" key="4">
    <source>
        <dbReference type="EMBL" id="EGW21736.1"/>
    </source>
</evidence>
<dbReference type="RefSeq" id="WP_006889711.1">
    <property type="nucleotide sequence ID" value="NZ_JH109152.1"/>
</dbReference>
<comment type="similarity">
    <text evidence="1">Belongs to the transposase 8 family.</text>
</comment>
<dbReference type="GO" id="GO:0004803">
    <property type="term" value="F:transposase activity"/>
    <property type="evidence" value="ECO:0007669"/>
    <property type="project" value="InterPro"/>
</dbReference>
<evidence type="ECO:0000256" key="2">
    <source>
        <dbReference type="SAM" id="Coils"/>
    </source>
</evidence>
<dbReference type="Proteomes" id="UP000004664">
    <property type="component" value="Unassembled WGS sequence"/>
</dbReference>
<accession>G3IU34</accession>
<dbReference type="InterPro" id="IPR009057">
    <property type="entry name" value="Homeodomain-like_sf"/>
</dbReference>
<dbReference type="EMBL" id="JH109153">
    <property type="protein sequence ID" value="EGW21242.1"/>
    <property type="molecule type" value="Genomic_DNA"/>
</dbReference>
<evidence type="ECO:0000256" key="1">
    <source>
        <dbReference type="ARBA" id="ARBA00009964"/>
    </source>
</evidence>
<protein>
    <submittedName>
        <fullName evidence="6">Transposase IS3/IS911 family protein</fullName>
    </submittedName>
</protein>
<dbReference type="PANTHER" id="PTHR33215:SF13">
    <property type="entry name" value="PROTEIN DISTAL ANTENNA"/>
    <property type="match status" value="1"/>
</dbReference>
<dbReference type="STRING" id="697282.Mettu_0512"/>